<evidence type="ECO:0000256" key="5">
    <source>
        <dbReference type="ARBA" id="ARBA00022777"/>
    </source>
</evidence>
<dbReference type="PROSITE" id="PS50113">
    <property type="entry name" value="PAC"/>
    <property type="match status" value="1"/>
</dbReference>
<dbReference type="EC" id="2.7.13.3" evidence="2"/>
<evidence type="ECO:0000313" key="8">
    <source>
        <dbReference type="Proteomes" id="UP000230956"/>
    </source>
</evidence>
<dbReference type="NCBIfam" id="TIGR00229">
    <property type="entry name" value="sensory_box"/>
    <property type="match status" value="1"/>
</dbReference>
<evidence type="ECO:0000256" key="1">
    <source>
        <dbReference type="ARBA" id="ARBA00000085"/>
    </source>
</evidence>
<dbReference type="InterPro" id="IPR000014">
    <property type="entry name" value="PAS"/>
</dbReference>
<evidence type="ECO:0000313" key="7">
    <source>
        <dbReference type="EMBL" id="PIZ37827.1"/>
    </source>
</evidence>
<dbReference type="EMBL" id="PFNG01000163">
    <property type="protein sequence ID" value="PIZ37827.1"/>
    <property type="molecule type" value="Genomic_DNA"/>
</dbReference>
<accession>A0A2M7T7F4</accession>
<evidence type="ECO:0000256" key="3">
    <source>
        <dbReference type="ARBA" id="ARBA00022553"/>
    </source>
</evidence>
<dbReference type="AlphaFoldDB" id="A0A2M7T7F4"/>
<sequence>MFESAHLKKDGTVMFVDVHARVVEFEGRKIIANIVRDITDHKRVEEALEKSEAGLAEAQHVAQFLNFAHPDDRELVKKSIDEALYENKPFSIDHRIVLLDGSERFKM</sequence>
<dbReference type="Pfam" id="PF08447">
    <property type="entry name" value="PAS_3"/>
    <property type="match status" value="1"/>
</dbReference>
<dbReference type="InterPro" id="IPR052162">
    <property type="entry name" value="Sensor_kinase/Photoreceptor"/>
</dbReference>
<protein>
    <recommendedName>
        <fullName evidence="2">histidine kinase</fullName>
        <ecNumber evidence="2">2.7.13.3</ecNumber>
    </recommendedName>
</protein>
<dbReference type="InterPro" id="IPR035965">
    <property type="entry name" value="PAS-like_dom_sf"/>
</dbReference>
<evidence type="ECO:0000256" key="4">
    <source>
        <dbReference type="ARBA" id="ARBA00022679"/>
    </source>
</evidence>
<proteinExistence type="predicted"/>
<dbReference type="PANTHER" id="PTHR43304:SF1">
    <property type="entry name" value="PAC DOMAIN-CONTAINING PROTEIN"/>
    <property type="match status" value="1"/>
</dbReference>
<feature type="domain" description="PAC" evidence="6">
    <location>
        <begin position="1"/>
        <end position="50"/>
    </location>
</feature>
<comment type="catalytic activity">
    <reaction evidence="1">
        <text>ATP + protein L-histidine = ADP + protein N-phospho-L-histidine.</text>
        <dbReference type="EC" id="2.7.13.3"/>
    </reaction>
</comment>
<name>A0A2M7T7F4_9ACTN</name>
<gene>
    <name evidence="7" type="ORF">COY37_06820</name>
</gene>
<keyword evidence="3" id="KW-0597">Phosphoprotein</keyword>
<dbReference type="Gene3D" id="3.30.450.20">
    <property type="entry name" value="PAS domain"/>
    <property type="match status" value="2"/>
</dbReference>
<dbReference type="PANTHER" id="PTHR43304">
    <property type="entry name" value="PHYTOCHROME-LIKE PROTEIN CPH1"/>
    <property type="match status" value="1"/>
</dbReference>
<keyword evidence="5" id="KW-0418">Kinase</keyword>
<evidence type="ECO:0000256" key="2">
    <source>
        <dbReference type="ARBA" id="ARBA00012438"/>
    </source>
</evidence>
<keyword evidence="4" id="KW-0808">Transferase</keyword>
<dbReference type="InterPro" id="IPR013655">
    <property type="entry name" value="PAS_fold_3"/>
</dbReference>
<comment type="caution">
    <text evidence="7">The sequence shown here is derived from an EMBL/GenBank/DDBJ whole genome shotgun (WGS) entry which is preliminary data.</text>
</comment>
<dbReference type="GO" id="GO:0004673">
    <property type="term" value="F:protein histidine kinase activity"/>
    <property type="evidence" value="ECO:0007669"/>
    <property type="project" value="UniProtKB-EC"/>
</dbReference>
<evidence type="ECO:0000259" key="6">
    <source>
        <dbReference type="PROSITE" id="PS50113"/>
    </source>
</evidence>
<organism evidence="7 8">
    <name type="scientific">Candidatus Aquicultor secundus</name>
    <dbReference type="NCBI Taxonomy" id="1973895"/>
    <lineage>
        <taxon>Bacteria</taxon>
        <taxon>Bacillati</taxon>
        <taxon>Actinomycetota</taxon>
        <taxon>Candidatus Aquicultoria</taxon>
        <taxon>Candidatus Aquicultorales</taxon>
        <taxon>Candidatus Aquicultoraceae</taxon>
        <taxon>Candidatus Aquicultor</taxon>
    </lineage>
</organism>
<dbReference type="RefSeq" id="WP_286678257.1">
    <property type="nucleotide sequence ID" value="NZ_MNXI01000070.1"/>
</dbReference>
<reference evidence="8" key="1">
    <citation type="submission" date="2017-09" db="EMBL/GenBank/DDBJ databases">
        <title>Depth-based differentiation of microbial function through sediment-hosted aquifers and enrichment of novel symbionts in the deep terrestrial subsurface.</title>
        <authorList>
            <person name="Probst A.J."/>
            <person name="Ladd B."/>
            <person name="Jarett J.K."/>
            <person name="Geller-Mcgrath D.E."/>
            <person name="Sieber C.M.K."/>
            <person name="Emerson J.B."/>
            <person name="Anantharaman K."/>
            <person name="Thomas B.C."/>
            <person name="Malmstrom R."/>
            <person name="Stieglmeier M."/>
            <person name="Klingl A."/>
            <person name="Woyke T."/>
            <person name="Ryan C.M."/>
            <person name="Banfield J.F."/>
        </authorList>
    </citation>
    <scope>NUCLEOTIDE SEQUENCE [LARGE SCALE GENOMIC DNA]</scope>
</reference>
<dbReference type="SUPFAM" id="SSF55785">
    <property type="entry name" value="PYP-like sensor domain (PAS domain)"/>
    <property type="match status" value="2"/>
</dbReference>
<dbReference type="Proteomes" id="UP000230956">
    <property type="component" value="Unassembled WGS sequence"/>
</dbReference>
<dbReference type="InterPro" id="IPR000700">
    <property type="entry name" value="PAS-assoc_C"/>
</dbReference>